<accession>A0A8S5VE59</accession>
<reference evidence="2" key="1">
    <citation type="journal article" date="2021" name="Proc. Natl. Acad. Sci. U.S.A.">
        <title>A Catalog of Tens of Thousands of Viruses from Human Metagenomes Reveals Hidden Associations with Chronic Diseases.</title>
        <authorList>
            <person name="Tisza M.J."/>
            <person name="Buck C.B."/>
        </authorList>
    </citation>
    <scope>NUCLEOTIDE SEQUENCE</scope>
    <source>
        <strain evidence="2">CtClL93</strain>
    </source>
</reference>
<feature type="region of interest" description="Disordered" evidence="1">
    <location>
        <begin position="1"/>
        <end position="22"/>
    </location>
</feature>
<evidence type="ECO:0000313" key="2">
    <source>
        <dbReference type="EMBL" id="DAG04919.1"/>
    </source>
</evidence>
<proteinExistence type="predicted"/>
<sequence length="166" mass="18273">MAEPNTNPNTAEGGNETTFTQAEVDTIVAKRLARATKGMPSEEEMNAYKAWKANQQSEADRLKGIEKERDTEKAARLAAEAKVTQFEREKYLTAKGVSADELEFYCFKIGQKVTDTVSFEKAADEFLKDRKPASVRVDMSAHVGNSGNSANGTNDAMNALIRGKFK</sequence>
<dbReference type="EMBL" id="BK016246">
    <property type="protein sequence ID" value="DAG04919.1"/>
    <property type="molecule type" value="Genomic_DNA"/>
</dbReference>
<name>A0A8S5VE59_9CAUD</name>
<evidence type="ECO:0000256" key="1">
    <source>
        <dbReference type="SAM" id="MobiDB-lite"/>
    </source>
</evidence>
<organism evidence="2">
    <name type="scientific">Siphoviridae sp. ctClL93</name>
    <dbReference type="NCBI Taxonomy" id="2825381"/>
    <lineage>
        <taxon>Viruses</taxon>
        <taxon>Duplodnaviria</taxon>
        <taxon>Heunggongvirae</taxon>
        <taxon>Uroviricota</taxon>
        <taxon>Caudoviricetes</taxon>
    </lineage>
</organism>
<protein>
    <submittedName>
        <fullName evidence="2">Major capsid protein</fullName>
    </submittedName>
</protein>